<sequence length="62" mass="7098">MTFIGIVIFLIGLFLVFDCKKHGLNGSCFCKSEDRAMDTLRERYARGEITSEEFITMKNTLS</sequence>
<gene>
    <name evidence="2" type="ORF">SBF1_8290002</name>
</gene>
<evidence type="ECO:0000313" key="2">
    <source>
        <dbReference type="EMBL" id="SPF55438.1"/>
    </source>
</evidence>
<protein>
    <submittedName>
        <fullName evidence="2">Membrane protein</fullName>
    </submittedName>
</protein>
<evidence type="ECO:0000313" key="3">
    <source>
        <dbReference type="Proteomes" id="UP000238916"/>
    </source>
</evidence>
<dbReference type="Proteomes" id="UP000238916">
    <property type="component" value="Unassembled WGS sequence"/>
</dbReference>
<dbReference type="InterPro" id="IPR018649">
    <property type="entry name" value="SHOCT"/>
</dbReference>
<name>A0A2U3LUB4_9FIRM</name>
<organism evidence="2 3">
    <name type="scientific">Candidatus Desulfosporosinus infrequens</name>
    <dbReference type="NCBI Taxonomy" id="2043169"/>
    <lineage>
        <taxon>Bacteria</taxon>
        <taxon>Bacillati</taxon>
        <taxon>Bacillota</taxon>
        <taxon>Clostridia</taxon>
        <taxon>Eubacteriales</taxon>
        <taxon>Desulfitobacteriaceae</taxon>
        <taxon>Desulfosporosinus</taxon>
    </lineage>
</organism>
<proteinExistence type="predicted"/>
<dbReference type="OrthoDB" id="5461404at2"/>
<dbReference type="EMBL" id="OMOF01000811">
    <property type="protein sequence ID" value="SPF55438.1"/>
    <property type="molecule type" value="Genomic_DNA"/>
</dbReference>
<reference evidence="3" key="1">
    <citation type="submission" date="2018-02" db="EMBL/GenBank/DDBJ databases">
        <authorList>
            <person name="Hausmann B."/>
        </authorList>
    </citation>
    <scope>NUCLEOTIDE SEQUENCE [LARGE SCALE GENOMIC DNA]</scope>
    <source>
        <strain evidence="3">Peat soil MAG SbF1</strain>
    </source>
</reference>
<evidence type="ECO:0000259" key="1">
    <source>
        <dbReference type="Pfam" id="PF09851"/>
    </source>
</evidence>
<dbReference type="AlphaFoldDB" id="A0A2U3LUB4"/>
<dbReference type="CDD" id="cd11586">
    <property type="entry name" value="VbhA_like"/>
    <property type="match status" value="1"/>
</dbReference>
<feature type="domain" description="SHOCT" evidence="1">
    <location>
        <begin position="36"/>
        <end position="61"/>
    </location>
</feature>
<dbReference type="Pfam" id="PF09851">
    <property type="entry name" value="SHOCT"/>
    <property type="match status" value="1"/>
</dbReference>
<dbReference type="InterPro" id="IPR033788">
    <property type="entry name" value="VbhA-like"/>
</dbReference>
<accession>A0A2U3LUB4</accession>